<evidence type="ECO:0000313" key="2">
    <source>
        <dbReference type="EMBL" id="MBB5056062.1"/>
    </source>
</evidence>
<dbReference type="EMBL" id="JACHIP010000001">
    <property type="protein sequence ID" value="MBB5056062.1"/>
    <property type="molecule type" value="Genomic_DNA"/>
</dbReference>
<evidence type="ECO:0000259" key="1">
    <source>
        <dbReference type="Pfam" id="PF13271"/>
    </source>
</evidence>
<keyword evidence="3" id="KW-1185">Reference proteome</keyword>
<organism evidence="2 3">
    <name type="scientific">Granulicella aggregans</name>
    <dbReference type="NCBI Taxonomy" id="474949"/>
    <lineage>
        <taxon>Bacteria</taxon>
        <taxon>Pseudomonadati</taxon>
        <taxon>Acidobacteriota</taxon>
        <taxon>Terriglobia</taxon>
        <taxon>Terriglobales</taxon>
        <taxon>Acidobacteriaceae</taxon>
        <taxon>Granulicella</taxon>
    </lineage>
</organism>
<sequence length="330" mass="37382">MENKRYQVFVSSTYADLMDERRAVIQALLEMNCIPSVMELFPASNEEQFTFIKGVIDDCDYYVLIVGGRYGSTTPEGLSYTEKEYDYALNKGLPVMSFIHEAPGSIPFDKSEADPALREKLDRFRDRAKTGKMVKMWKDPKDLPGAVTISLVHAMKTQPAVGWVRADQIAASDILSDLVNLQRRNGELEEQLRQAMPVVADLASLEDPVEFTGTHRSSNYQASMQWRFTVTWGQLFERLGPHILGCPNDHHMYSQFELALKELYRETGKTLLTSWTPHPHSFQRVKLQFIALNLAKVEMQPTTNGGQSLFWAPTDLGKRTLLALATAKAR</sequence>
<dbReference type="RefSeq" id="WP_184213760.1">
    <property type="nucleotide sequence ID" value="NZ_JACHIP010000001.1"/>
</dbReference>
<dbReference type="Proteomes" id="UP000540989">
    <property type="component" value="Unassembled WGS sequence"/>
</dbReference>
<comment type="caution">
    <text evidence="2">The sequence shown here is derived from an EMBL/GenBank/DDBJ whole genome shotgun (WGS) entry which is preliminary data.</text>
</comment>
<name>A0A7W7ZA88_9BACT</name>
<dbReference type="AlphaFoldDB" id="A0A7W7ZA88"/>
<proteinExistence type="predicted"/>
<dbReference type="Pfam" id="PF13271">
    <property type="entry name" value="DUF4062"/>
    <property type="match status" value="1"/>
</dbReference>
<dbReference type="InterPro" id="IPR025139">
    <property type="entry name" value="DUF4062"/>
</dbReference>
<protein>
    <recommendedName>
        <fullName evidence="1">DUF4062 domain-containing protein</fullName>
    </recommendedName>
</protein>
<feature type="domain" description="DUF4062" evidence="1">
    <location>
        <begin position="7"/>
        <end position="88"/>
    </location>
</feature>
<gene>
    <name evidence="2" type="ORF">HDF16_000731</name>
</gene>
<evidence type="ECO:0000313" key="3">
    <source>
        <dbReference type="Proteomes" id="UP000540989"/>
    </source>
</evidence>
<reference evidence="2 3" key="1">
    <citation type="submission" date="2020-08" db="EMBL/GenBank/DDBJ databases">
        <title>Genomic Encyclopedia of Type Strains, Phase IV (KMG-V): Genome sequencing to study the core and pangenomes of soil and plant-associated prokaryotes.</title>
        <authorList>
            <person name="Whitman W."/>
        </authorList>
    </citation>
    <scope>NUCLEOTIDE SEQUENCE [LARGE SCALE GENOMIC DNA]</scope>
    <source>
        <strain evidence="2 3">M8UP14</strain>
    </source>
</reference>
<accession>A0A7W7ZA88</accession>